<evidence type="ECO:0000256" key="4">
    <source>
        <dbReference type="SAM" id="Phobius"/>
    </source>
</evidence>
<dbReference type="Pfam" id="PF16076">
    <property type="entry name" value="Acyltransf_C"/>
    <property type="match status" value="1"/>
</dbReference>
<evidence type="ECO:0000313" key="7">
    <source>
        <dbReference type="Proteomes" id="UP001164746"/>
    </source>
</evidence>
<feature type="transmembrane region" description="Helical" evidence="4">
    <location>
        <begin position="52"/>
        <end position="69"/>
    </location>
</feature>
<dbReference type="EMBL" id="CP111022">
    <property type="protein sequence ID" value="WAR19254.1"/>
    <property type="molecule type" value="Genomic_DNA"/>
</dbReference>
<feature type="transmembrane region" description="Helical" evidence="4">
    <location>
        <begin position="16"/>
        <end position="40"/>
    </location>
</feature>
<evidence type="ECO:0000256" key="3">
    <source>
        <dbReference type="ARBA" id="ARBA00023315"/>
    </source>
</evidence>
<keyword evidence="7" id="KW-1185">Reference proteome</keyword>
<keyword evidence="2" id="KW-0808">Transferase</keyword>
<comment type="similarity">
    <text evidence="1">Belongs to the 1-acyl-sn-glycerol-3-phosphate acyltransferase family.</text>
</comment>
<keyword evidence="4" id="KW-1133">Transmembrane helix</keyword>
<dbReference type="SMART" id="SM00563">
    <property type="entry name" value="PlsC"/>
    <property type="match status" value="1"/>
</dbReference>
<keyword evidence="4" id="KW-0472">Membrane</keyword>
<feature type="transmembrane region" description="Helical" evidence="4">
    <location>
        <begin position="284"/>
        <end position="302"/>
    </location>
</feature>
<sequence length="350" mass="41380">MELPVKIWGPFRGISFVFLIMFSTYFGTIFLITPFLPLFFVSPRVGRTATVLLIWFWKVYCVAVYEVLFQTKVKVYGDVPSDKDATLMIMNHRTRLDWLYLFSFQVRHASLKHYTISLKNVLKSLPGIGWAMQIAGFIFLDRKWEEDEANISKCLRVFREVQFKQQRSDIYAEKNNLPKYNYVLHPRTTGFNHFVQEMKKDGLLDHLLDITIAYPRGIPQSELDIFKGNFPEEIHFHVKTFPNSQIPSQVDDLHNWCKDRWSKKEKVLQDFYEKKAFPKSEKELLTNNSLIGSLFLCSWISWTLTELIIVYLLWLYPILWLYVVACTMFYVYVTKYTKGFNILIADAFKV</sequence>
<dbReference type="PANTHER" id="PTHR10983:SF16">
    <property type="entry name" value="LYSOCARDIOLIPIN ACYLTRANSFERASE 1"/>
    <property type="match status" value="1"/>
</dbReference>
<dbReference type="InterPro" id="IPR002123">
    <property type="entry name" value="Plipid/glycerol_acylTrfase"/>
</dbReference>
<feature type="transmembrane region" description="Helical" evidence="4">
    <location>
        <begin position="308"/>
        <end position="333"/>
    </location>
</feature>
<evidence type="ECO:0000259" key="5">
    <source>
        <dbReference type="SMART" id="SM00563"/>
    </source>
</evidence>
<proteinExistence type="inferred from homology"/>
<dbReference type="Pfam" id="PF01553">
    <property type="entry name" value="Acyltransferase"/>
    <property type="match status" value="1"/>
</dbReference>
<keyword evidence="4" id="KW-0812">Transmembrane</keyword>
<gene>
    <name evidence="6" type="ORF">MAR_001092</name>
</gene>
<dbReference type="CDD" id="cd07990">
    <property type="entry name" value="LPLAT_LCLAT1-like"/>
    <property type="match status" value="1"/>
</dbReference>
<feature type="domain" description="Phospholipid/glycerol acyltransferase" evidence="5">
    <location>
        <begin position="86"/>
        <end position="215"/>
    </location>
</feature>
<keyword evidence="3" id="KW-0012">Acyltransferase</keyword>
<accession>A0ABY7FDK3</accession>
<reference evidence="6" key="1">
    <citation type="submission" date="2022-11" db="EMBL/GenBank/DDBJ databases">
        <title>Centuries of genome instability and evolution in soft-shell clam transmissible cancer (bioRxiv).</title>
        <authorList>
            <person name="Hart S.F.M."/>
            <person name="Yonemitsu M.A."/>
            <person name="Giersch R.M."/>
            <person name="Beal B.F."/>
            <person name="Arriagada G."/>
            <person name="Davis B.W."/>
            <person name="Ostrander E.A."/>
            <person name="Goff S.P."/>
            <person name="Metzger M.J."/>
        </authorList>
    </citation>
    <scope>NUCLEOTIDE SEQUENCE</scope>
    <source>
        <strain evidence="6">MELC-2E11</strain>
        <tissue evidence="6">Siphon/mantle</tissue>
    </source>
</reference>
<organism evidence="6 7">
    <name type="scientific">Mya arenaria</name>
    <name type="common">Soft-shell clam</name>
    <dbReference type="NCBI Taxonomy" id="6604"/>
    <lineage>
        <taxon>Eukaryota</taxon>
        <taxon>Metazoa</taxon>
        <taxon>Spiralia</taxon>
        <taxon>Lophotrochozoa</taxon>
        <taxon>Mollusca</taxon>
        <taxon>Bivalvia</taxon>
        <taxon>Autobranchia</taxon>
        <taxon>Heteroconchia</taxon>
        <taxon>Euheterodonta</taxon>
        <taxon>Imparidentia</taxon>
        <taxon>Neoheterodontei</taxon>
        <taxon>Myida</taxon>
        <taxon>Myoidea</taxon>
        <taxon>Myidae</taxon>
        <taxon>Mya</taxon>
    </lineage>
</organism>
<evidence type="ECO:0000256" key="2">
    <source>
        <dbReference type="ARBA" id="ARBA00022679"/>
    </source>
</evidence>
<dbReference type="PANTHER" id="PTHR10983">
    <property type="entry name" value="1-ACYLGLYCEROL-3-PHOSPHATE ACYLTRANSFERASE-RELATED"/>
    <property type="match status" value="1"/>
</dbReference>
<protein>
    <submittedName>
        <fullName evidence="6">LCLT1-like protein</fullName>
    </submittedName>
</protein>
<evidence type="ECO:0000256" key="1">
    <source>
        <dbReference type="ARBA" id="ARBA00008655"/>
    </source>
</evidence>
<dbReference type="InterPro" id="IPR032098">
    <property type="entry name" value="Acyltransf_C"/>
</dbReference>
<evidence type="ECO:0000313" key="6">
    <source>
        <dbReference type="EMBL" id="WAR19254.1"/>
    </source>
</evidence>
<dbReference type="SUPFAM" id="SSF69593">
    <property type="entry name" value="Glycerol-3-phosphate (1)-acyltransferase"/>
    <property type="match status" value="1"/>
</dbReference>
<name>A0ABY7FDK3_MYAAR</name>
<dbReference type="Proteomes" id="UP001164746">
    <property type="component" value="Chromosome 11"/>
</dbReference>